<gene>
    <name evidence="4" type="ORF">Cfor_10616</name>
</gene>
<evidence type="ECO:0000256" key="1">
    <source>
        <dbReference type="SAM" id="Coils"/>
    </source>
</evidence>
<dbReference type="Gene3D" id="3.40.50.300">
    <property type="entry name" value="P-loop containing nucleotide triphosphate hydrolases"/>
    <property type="match status" value="1"/>
</dbReference>
<dbReference type="Proteomes" id="UP000502823">
    <property type="component" value="Unassembled WGS sequence"/>
</dbReference>
<evidence type="ECO:0000313" key="4">
    <source>
        <dbReference type="EMBL" id="GFG38010.1"/>
    </source>
</evidence>
<feature type="region of interest" description="Disordered" evidence="2">
    <location>
        <begin position="619"/>
        <end position="638"/>
    </location>
</feature>
<dbReference type="Pfam" id="PF00004">
    <property type="entry name" value="AAA"/>
    <property type="match status" value="1"/>
</dbReference>
<dbReference type="InParanoid" id="A0A6L2Q257"/>
<feature type="region of interest" description="Disordered" evidence="2">
    <location>
        <begin position="24"/>
        <end position="82"/>
    </location>
</feature>
<dbReference type="InterPro" id="IPR003959">
    <property type="entry name" value="ATPase_AAA_core"/>
</dbReference>
<keyword evidence="5" id="KW-1185">Reference proteome</keyword>
<evidence type="ECO:0000259" key="3">
    <source>
        <dbReference type="SMART" id="SM00382"/>
    </source>
</evidence>
<dbReference type="EMBL" id="BLKM01000742">
    <property type="protein sequence ID" value="GFG38010.1"/>
    <property type="molecule type" value="Genomic_DNA"/>
</dbReference>
<evidence type="ECO:0000313" key="5">
    <source>
        <dbReference type="Proteomes" id="UP000502823"/>
    </source>
</evidence>
<dbReference type="SUPFAM" id="SSF52540">
    <property type="entry name" value="P-loop containing nucleoside triphosphate hydrolases"/>
    <property type="match status" value="1"/>
</dbReference>
<dbReference type="CDD" id="cd00009">
    <property type="entry name" value="AAA"/>
    <property type="match status" value="1"/>
</dbReference>
<dbReference type="GO" id="GO:0061860">
    <property type="term" value="F:DNA clamp unloader activity"/>
    <property type="evidence" value="ECO:0007669"/>
    <property type="project" value="TreeGrafter"/>
</dbReference>
<feature type="compositionally biased region" description="Basic and acidic residues" evidence="2">
    <location>
        <begin position="1117"/>
        <end position="1126"/>
    </location>
</feature>
<evidence type="ECO:0000256" key="2">
    <source>
        <dbReference type="SAM" id="MobiDB-lite"/>
    </source>
</evidence>
<feature type="compositionally biased region" description="Low complexity" evidence="2">
    <location>
        <begin position="53"/>
        <end position="73"/>
    </location>
</feature>
<keyword evidence="1" id="KW-0175">Coiled coil</keyword>
<dbReference type="SMART" id="SM00382">
    <property type="entry name" value="AAA"/>
    <property type="match status" value="1"/>
</dbReference>
<dbReference type="GO" id="GO:0003677">
    <property type="term" value="F:DNA binding"/>
    <property type="evidence" value="ECO:0007669"/>
    <property type="project" value="TreeGrafter"/>
</dbReference>
<dbReference type="GO" id="GO:0005634">
    <property type="term" value="C:nucleus"/>
    <property type="evidence" value="ECO:0007669"/>
    <property type="project" value="TreeGrafter"/>
</dbReference>
<comment type="caution">
    <text evidence="4">The sequence shown here is derived from an EMBL/GenBank/DDBJ whole genome shotgun (WGS) entry which is preliminary data.</text>
</comment>
<dbReference type="OrthoDB" id="9996895at2759"/>
<accession>A0A6L2Q257</accession>
<sequence length="1701" mass="189814">MKDLTHYFHFPVKQKEDKIFNENVTTLNGDSDDTKSQNLYKGLSEPSGVVEISSSAPSSSSSSGSDIKGSLSGVRTSARRARSDQKLNFEVTGDVNNHTESAECDLHSTISQDMVDISTSHRTPIRTSDKEICSETDFSKTASCGKKKLKKKKVNLSSKKTNNSDSRENSLCVKTEVINEALLEQSSRERKHSLLFQGNGVHSPSATCCIDGLNDETKCGFETGVTNKHSDKICTISNESTNAFHILMSSRILQSPVTVSPDKTEDHMCPDRKKTGTVVAETLMKSSAVKENGKKRKKILEDLAERRRMKKAKPSDTASEMKLEKVPIVRCKRLVVVPESDSDDERNVGLYQDTDISKVKDCDKHVDGECGEDGDKSAESCNEKKHDKGVSCDSLTCGKCDATTLRRMDGTGSKLFHKNDRELTVEETAGYSSKHQKKQDKVMKQETLHNSKFSTRKLDRSKSNLVHENSSKLLAGETTGDCSGSEKYHIQLRELVVKVEKLSTKKCLEYNESVRKGRRKPVVCEKEQICESETIKKEGKKQASISEDRNVNCQLSMCNTKMPSQLSTTTDRFATQCGKTPFNCSFRQEVETLGKKCSNRQENVNFGNDAEKNETWIVEDSSGKENHEQKERHKQGKTNKAFMVSTEDSKCEMLTEPKKHIPSPDETKKRNSLFSYFSKVSKDAVAFKPEKITVKVQIHSPPLSPSVEKRCTSVPECKRQRRRHCMHSKALDLADQIVVLESHIVKRAADDGDLSVIPLKESKEIGNLKTSPSNSGWKMRVRLRELPVEALSGSDTGGDSSDDSIFITKEKLAASETSDQRKAAREQLQNAKTAVTHMNVEQMRSQDDDVSAGEAEEITMCSSPYSSSNDVKLAPLFVRSRGVRKPKVDAATVEARQNFLKSGFPDSVKKLVDMRRSMEEQCHFIFPSVSHIQQCEDQLYVWNLPLVELPLQTTQTESTAVTFKQTESLELGTFSNCHRTDSVCISTKPSPPTRITCYRKLLQMLKLESPDFPIYRHFRRLYSKYIQDVEKFTGNVSGQYVKQKKRSARKSRGSRSHTQIAEKSENCNLNSCVMWTEKYKPTTAGDLVGNGRSIDQLKTWLESWKCYSDEVQHRDKKGGCQKKDASSGDEFMDSDTNDSSTRNLPNNAAILVGPYGCGKTSAVYAVANELGYKVLEINTSSKRNGKRILLELQEATQSHQVDVVYEDEDGFVSAVTSLVASSKRPVILVTNDPYCPHLARFMDLHPVLNFSAPSSRRMSVWLQLVCLLEGVWMKRAEIERLLDQNCGDVRQTLLQLQFFVLTGGNDFPHTASVCDNTLPGNSVACHFPALDTADDHSNLSYISGDEPADTTVSVPEHAVCVEVFTEYGDKYFASCQVPFPLDLGHVWWNLASLLSLPESSYQDRICIQPCDDMGGDETFCEARTASDEIEYVAEVVGSAEVKKKETDFISVTVPEREEKNNGVLVNKVCSEVGNGSNEEFLLKRIGGDGESTGNAVSELLKVQRVGKNGCSQVEVDCMSRLMEAMSVLDVMSTGGGGGSREPFCRSWDQVPKDGVSLNEDVRCQWWEKSVSRILCHYLLEGNVDKCRTSLQEAQGCRVGVQGARVTFTKPTQQELRWRSVQHAAEKAVLPAVSLWCRLYHHSLASDYIPMLRAVSRYEHDRLACNTKRHSRFFHYLKGLNVHASDATLSTLCAAFTNGSAA</sequence>
<feature type="compositionally biased region" description="Basic and acidic residues" evidence="2">
    <location>
        <begin position="621"/>
        <end position="631"/>
    </location>
</feature>
<feature type="region of interest" description="Disordered" evidence="2">
    <location>
        <begin position="370"/>
        <end position="390"/>
    </location>
</feature>
<feature type="region of interest" description="Disordered" evidence="2">
    <location>
        <begin position="1117"/>
        <end position="1140"/>
    </location>
</feature>
<protein>
    <recommendedName>
        <fullName evidence="3">AAA+ ATPase domain-containing protein</fullName>
    </recommendedName>
</protein>
<dbReference type="PANTHER" id="PTHR23389">
    <property type="entry name" value="CHROMOSOME TRANSMISSION FIDELITY FACTOR 18"/>
    <property type="match status" value="1"/>
</dbReference>
<name>A0A6L2Q257_COPFO</name>
<feature type="domain" description="AAA+ ATPase" evidence="3">
    <location>
        <begin position="1145"/>
        <end position="1254"/>
    </location>
</feature>
<feature type="coiled-coil region" evidence="1">
    <location>
        <begin position="814"/>
        <end position="841"/>
    </location>
</feature>
<dbReference type="PANTHER" id="PTHR23389:SF21">
    <property type="entry name" value="ATPASE FAMILY AAA DOMAIN-CONTAINING PROTEIN 5"/>
    <property type="match status" value="1"/>
</dbReference>
<dbReference type="GO" id="GO:0005524">
    <property type="term" value="F:ATP binding"/>
    <property type="evidence" value="ECO:0007669"/>
    <property type="project" value="InterPro"/>
</dbReference>
<organism evidence="4 5">
    <name type="scientific">Coptotermes formosanus</name>
    <name type="common">Formosan subterranean termite</name>
    <dbReference type="NCBI Taxonomy" id="36987"/>
    <lineage>
        <taxon>Eukaryota</taxon>
        <taxon>Metazoa</taxon>
        <taxon>Ecdysozoa</taxon>
        <taxon>Arthropoda</taxon>
        <taxon>Hexapoda</taxon>
        <taxon>Insecta</taxon>
        <taxon>Pterygota</taxon>
        <taxon>Neoptera</taxon>
        <taxon>Polyneoptera</taxon>
        <taxon>Dictyoptera</taxon>
        <taxon>Blattodea</taxon>
        <taxon>Blattoidea</taxon>
        <taxon>Termitoidae</taxon>
        <taxon>Rhinotermitidae</taxon>
        <taxon>Coptotermes</taxon>
    </lineage>
</organism>
<dbReference type="InterPro" id="IPR027417">
    <property type="entry name" value="P-loop_NTPase"/>
</dbReference>
<dbReference type="InterPro" id="IPR003593">
    <property type="entry name" value="AAA+_ATPase"/>
</dbReference>
<dbReference type="GO" id="GO:0016887">
    <property type="term" value="F:ATP hydrolysis activity"/>
    <property type="evidence" value="ECO:0007669"/>
    <property type="project" value="InterPro"/>
</dbReference>
<proteinExistence type="predicted"/>
<reference evidence="5" key="1">
    <citation type="submission" date="2020-01" db="EMBL/GenBank/DDBJ databases">
        <title>Draft genome sequence of the Termite Coptotermes fromosanus.</title>
        <authorList>
            <person name="Itakura S."/>
            <person name="Yosikawa Y."/>
            <person name="Umezawa K."/>
        </authorList>
    </citation>
    <scope>NUCLEOTIDE SEQUENCE [LARGE SCALE GENOMIC DNA]</scope>
</reference>